<name>A0ABW5QX59_9BACL</name>
<sequence length="102" mass="11677">MNGSEHAGSHPNDKRISVIMDPNHPLCREDVVWMLEYIKKKVADKDPSLLGLAQPRLIQNFHAFAEAAMSLVHRRHCSEQEADRMRSWLREAAFGLWPESGN</sequence>
<proteinExistence type="predicted"/>
<keyword evidence="2" id="KW-1185">Reference proteome</keyword>
<evidence type="ECO:0000313" key="1">
    <source>
        <dbReference type="EMBL" id="MFD2661093.1"/>
    </source>
</evidence>
<accession>A0ABW5QX59</accession>
<evidence type="ECO:0000313" key="2">
    <source>
        <dbReference type="Proteomes" id="UP001597493"/>
    </source>
</evidence>
<comment type="caution">
    <text evidence="1">The sequence shown here is derived from an EMBL/GenBank/DDBJ whole genome shotgun (WGS) entry which is preliminary data.</text>
</comment>
<gene>
    <name evidence="1" type="ORF">ACFSW5_12605</name>
</gene>
<protein>
    <submittedName>
        <fullName evidence="1">Uncharacterized protein</fullName>
    </submittedName>
</protein>
<dbReference type="Proteomes" id="UP001597493">
    <property type="component" value="Unassembled WGS sequence"/>
</dbReference>
<dbReference type="EMBL" id="JBHUMY010000012">
    <property type="protein sequence ID" value="MFD2661093.1"/>
    <property type="molecule type" value="Genomic_DNA"/>
</dbReference>
<reference evidence="2" key="1">
    <citation type="journal article" date="2019" name="Int. J. Syst. Evol. Microbiol.">
        <title>The Global Catalogue of Microorganisms (GCM) 10K type strain sequencing project: providing services to taxonomists for standard genome sequencing and annotation.</title>
        <authorList>
            <consortium name="The Broad Institute Genomics Platform"/>
            <consortium name="The Broad Institute Genome Sequencing Center for Infectious Disease"/>
            <person name="Wu L."/>
            <person name="Ma J."/>
        </authorList>
    </citation>
    <scope>NUCLEOTIDE SEQUENCE [LARGE SCALE GENOMIC DNA]</scope>
    <source>
        <strain evidence="2">TISTR 1827</strain>
    </source>
</reference>
<dbReference type="RefSeq" id="WP_379273438.1">
    <property type="nucleotide sequence ID" value="NZ_JBHUGT010000024.1"/>
</dbReference>
<organism evidence="1 2">
    <name type="scientific">Paenibacillus thailandensis</name>
    <dbReference type="NCBI Taxonomy" id="393250"/>
    <lineage>
        <taxon>Bacteria</taxon>
        <taxon>Bacillati</taxon>
        <taxon>Bacillota</taxon>
        <taxon>Bacilli</taxon>
        <taxon>Bacillales</taxon>
        <taxon>Paenibacillaceae</taxon>
        <taxon>Paenibacillus</taxon>
    </lineage>
</organism>